<feature type="chain" id="PRO_5045368146" evidence="5">
    <location>
        <begin position="21"/>
        <end position="363"/>
    </location>
</feature>
<proteinExistence type="inferred from homology"/>
<dbReference type="InterPro" id="IPR050490">
    <property type="entry name" value="Bact_solute-bd_prot1"/>
</dbReference>
<evidence type="ECO:0000313" key="7">
    <source>
        <dbReference type="Proteomes" id="UP001527882"/>
    </source>
</evidence>
<gene>
    <name evidence="6" type="ORF">O9H85_15070</name>
</gene>
<dbReference type="EMBL" id="JAQAGZ010000009">
    <property type="protein sequence ID" value="MCZ8513728.1"/>
    <property type="molecule type" value="Genomic_DNA"/>
</dbReference>
<comment type="caution">
    <text evidence="6">The sequence shown here is derived from an EMBL/GenBank/DDBJ whole genome shotgun (WGS) entry which is preliminary data.</text>
</comment>
<evidence type="ECO:0000256" key="3">
    <source>
        <dbReference type="ARBA" id="ARBA00022729"/>
    </source>
</evidence>
<feature type="region of interest" description="Disordered" evidence="4">
    <location>
        <begin position="28"/>
        <end position="50"/>
    </location>
</feature>
<reference evidence="6 7" key="1">
    <citation type="submission" date="2022-12" db="EMBL/GenBank/DDBJ databases">
        <title>Draft genome sequence of Paenibacillus sp. dW9.</title>
        <authorList>
            <person name="Choi E.-W."/>
            <person name="Kim D.-U."/>
        </authorList>
    </citation>
    <scope>NUCLEOTIDE SEQUENCE [LARGE SCALE GENOMIC DNA]</scope>
    <source>
        <strain evidence="7">dW9</strain>
    </source>
</reference>
<evidence type="ECO:0000256" key="1">
    <source>
        <dbReference type="ARBA" id="ARBA00008520"/>
    </source>
</evidence>
<keyword evidence="3 5" id="KW-0732">Signal</keyword>
<dbReference type="Gene3D" id="3.40.190.10">
    <property type="entry name" value="Periplasmic binding protein-like II"/>
    <property type="match status" value="1"/>
</dbReference>
<keyword evidence="2" id="KW-0813">Transport</keyword>
<dbReference type="InterPro" id="IPR006061">
    <property type="entry name" value="SBP_1_CS"/>
</dbReference>
<keyword evidence="7" id="KW-1185">Reference proteome</keyword>
<organism evidence="6 7">
    <name type="scientific">Paenibacillus gyeongsangnamensis</name>
    <dbReference type="NCBI Taxonomy" id="3388067"/>
    <lineage>
        <taxon>Bacteria</taxon>
        <taxon>Bacillati</taxon>
        <taxon>Bacillota</taxon>
        <taxon>Bacilli</taxon>
        <taxon>Bacillales</taxon>
        <taxon>Paenibacillaceae</taxon>
        <taxon>Paenibacillus</taxon>
    </lineage>
</organism>
<feature type="compositionally biased region" description="Low complexity" evidence="4">
    <location>
        <begin position="41"/>
        <end position="50"/>
    </location>
</feature>
<comment type="similarity">
    <text evidence="1">Belongs to the bacterial solute-binding protein 1 family.</text>
</comment>
<dbReference type="PROSITE" id="PS51257">
    <property type="entry name" value="PROKAR_LIPOPROTEIN"/>
    <property type="match status" value="1"/>
</dbReference>
<dbReference type="SUPFAM" id="SSF53850">
    <property type="entry name" value="Periplasmic binding protein-like II"/>
    <property type="match status" value="1"/>
</dbReference>
<accession>A0ABT4QA23</accession>
<dbReference type="PANTHER" id="PTHR43649">
    <property type="entry name" value="ARABINOSE-BINDING PROTEIN-RELATED"/>
    <property type="match status" value="1"/>
</dbReference>
<sequence>MRGDRFHWLLACLVTAFSVAGCSAHSSDHPDGVSSKGGTDQAPSSSAAQQQVELTVYSAGGTDKDEFDKNFREPIEKKFPGLKIKYINPRDGDGSKFENLILTGTNVDLYYESIGTFFSTLSRNKAQFDLTDLIKKNNVDLTRFEPTLIDALRDNGKGQIWGLPVTTNSMSLYYNKAIFDKFGVPYLKDGMSWEELFDVASKFNRTDGGKKYVGLAISPSHSMRMNPYSVPFVDPGTGKSTFGNEKWKQILQPILAPAADPQYQSKMADLGGKLPYSGEWLKSQELAIFGVFSDWQVVSPTPVPLIGIWRLILRPRRIRGSAGSSIPCIGPSRRSRSIRMKLFRSFDIWFPTSTKWPCPSGAD</sequence>
<evidence type="ECO:0000256" key="2">
    <source>
        <dbReference type="ARBA" id="ARBA00022448"/>
    </source>
</evidence>
<feature type="signal peptide" evidence="5">
    <location>
        <begin position="1"/>
        <end position="20"/>
    </location>
</feature>
<dbReference type="Pfam" id="PF13416">
    <property type="entry name" value="SBP_bac_8"/>
    <property type="match status" value="1"/>
</dbReference>
<evidence type="ECO:0000256" key="4">
    <source>
        <dbReference type="SAM" id="MobiDB-lite"/>
    </source>
</evidence>
<evidence type="ECO:0000256" key="5">
    <source>
        <dbReference type="SAM" id="SignalP"/>
    </source>
</evidence>
<dbReference type="PROSITE" id="PS01037">
    <property type="entry name" value="SBP_BACTERIAL_1"/>
    <property type="match status" value="1"/>
</dbReference>
<evidence type="ECO:0000313" key="6">
    <source>
        <dbReference type="EMBL" id="MCZ8513728.1"/>
    </source>
</evidence>
<dbReference type="PANTHER" id="PTHR43649:SF12">
    <property type="entry name" value="DIACETYLCHITOBIOSE BINDING PROTEIN DASA"/>
    <property type="match status" value="1"/>
</dbReference>
<protein>
    <submittedName>
        <fullName evidence="6">Extracellular solute-binding protein</fullName>
    </submittedName>
</protein>
<dbReference type="InterPro" id="IPR006059">
    <property type="entry name" value="SBP"/>
</dbReference>
<name>A0ABT4QA23_9BACL</name>
<dbReference type="Proteomes" id="UP001527882">
    <property type="component" value="Unassembled WGS sequence"/>
</dbReference>